<evidence type="ECO:0000313" key="3">
    <source>
        <dbReference type="Proteomes" id="UP001600039"/>
    </source>
</evidence>
<protein>
    <submittedName>
        <fullName evidence="2">Glycosyltransferase</fullName>
        <ecNumber evidence="2">2.4.-.-</ecNumber>
    </submittedName>
</protein>
<dbReference type="Pfam" id="PF13692">
    <property type="entry name" value="Glyco_trans_1_4"/>
    <property type="match status" value="1"/>
</dbReference>
<evidence type="ECO:0000313" key="2">
    <source>
        <dbReference type="EMBL" id="MFE3848365.1"/>
    </source>
</evidence>
<evidence type="ECO:0000259" key="1">
    <source>
        <dbReference type="Pfam" id="PF13439"/>
    </source>
</evidence>
<keyword evidence="3" id="KW-1185">Reference proteome</keyword>
<gene>
    <name evidence="2" type="ORF">ACFX5D_10375</name>
</gene>
<keyword evidence="2" id="KW-0328">Glycosyltransferase</keyword>
<dbReference type="PANTHER" id="PTHR45947:SF3">
    <property type="entry name" value="SULFOQUINOVOSYL TRANSFERASE SQD2"/>
    <property type="match status" value="1"/>
</dbReference>
<dbReference type="Gene3D" id="3.40.50.2000">
    <property type="entry name" value="Glycogen Phosphorylase B"/>
    <property type="match status" value="2"/>
</dbReference>
<proteinExistence type="predicted"/>
<organism evidence="2 3">
    <name type="scientific">Flavobacterium fructosi</name>
    <dbReference type="NCBI Taxonomy" id="3230416"/>
    <lineage>
        <taxon>Bacteria</taxon>
        <taxon>Pseudomonadati</taxon>
        <taxon>Bacteroidota</taxon>
        <taxon>Flavobacteriia</taxon>
        <taxon>Flavobacteriales</taxon>
        <taxon>Flavobacteriaceae</taxon>
        <taxon>Flavobacterium</taxon>
    </lineage>
</organism>
<dbReference type="InterPro" id="IPR028098">
    <property type="entry name" value="Glyco_trans_4-like_N"/>
</dbReference>
<dbReference type="Pfam" id="PF13439">
    <property type="entry name" value="Glyco_transf_4"/>
    <property type="match status" value="1"/>
</dbReference>
<dbReference type="Proteomes" id="UP001600039">
    <property type="component" value="Unassembled WGS sequence"/>
</dbReference>
<name>A0ABW6HND8_9FLAO</name>
<comment type="caution">
    <text evidence="2">The sequence shown here is derived from an EMBL/GenBank/DDBJ whole genome shotgun (WGS) entry which is preliminary data.</text>
</comment>
<dbReference type="PANTHER" id="PTHR45947">
    <property type="entry name" value="SULFOQUINOVOSYL TRANSFERASE SQD2"/>
    <property type="match status" value="1"/>
</dbReference>
<feature type="domain" description="Glycosyltransferase subfamily 4-like N-terminal" evidence="1">
    <location>
        <begin position="34"/>
        <end position="183"/>
    </location>
</feature>
<accession>A0ABW6HND8</accession>
<keyword evidence="2" id="KW-0808">Transferase</keyword>
<sequence>MKVVHVVEAVAGGVHTYFKDLSFFFGNPEINKTIDTTIIYSGNRKEIDSDKIKQEFSNGVSLIELSMVRNFSPIKDLKSTLQLAAVLRRLNPDVIHLHSSKAGVLGRFVCFLLFKKKKLFYTPHGYSFLRTDISNWNKKVYWMIEKSFQKLFGGKTIACGDTEYKIAKTIGKSSLVRNGIDIEYVNNKIADHKNEVLTIGIVGRITFARNPKLFNAIALKFPDFNFVWIGDGELRHEITAPNIRITGWFLERDNALTELNAIDIYIQTSLWEGLPIAVLEAMAMKKPVLATNIIGNKDVVLHNETGFLFNEIDELDHCFEILEDENTRKIFGKKALERCYKLYDKNKNFKQLISLYQQ</sequence>
<dbReference type="EMBL" id="JBHZQA010000005">
    <property type="protein sequence ID" value="MFE3848365.1"/>
    <property type="molecule type" value="Genomic_DNA"/>
</dbReference>
<dbReference type="SUPFAM" id="SSF53756">
    <property type="entry name" value="UDP-Glycosyltransferase/glycogen phosphorylase"/>
    <property type="match status" value="1"/>
</dbReference>
<dbReference type="InterPro" id="IPR050194">
    <property type="entry name" value="Glycosyltransferase_grp1"/>
</dbReference>
<dbReference type="GO" id="GO:0016757">
    <property type="term" value="F:glycosyltransferase activity"/>
    <property type="evidence" value="ECO:0007669"/>
    <property type="project" value="UniProtKB-KW"/>
</dbReference>
<dbReference type="RefSeq" id="WP_379858121.1">
    <property type="nucleotide sequence ID" value="NZ_JBHZQA010000005.1"/>
</dbReference>
<dbReference type="EC" id="2.4.-.-" evidence="2"/>
<reference evidence="2 3" key="1">
    <citation type="submission" date="2024-06" db="EMBL/GenBank/DDBJ databases">
        <title>Flavobacterium spp. isolated from glacier.</title>
        <authorList>
            <person name="Han D."/>
        </authorList>
    </citation>
    <scope>NUCLEOTIDE SEQUENCE [LARGE SCALE GENOMIC DNA]</scope>
    <source>
        <strain evidence="2 3">LB3P45</strain>
    </source>
</reference>